<proteinExistence type="predicted"/>
<accession>A0A372ILY0</accession>
<protein>
    <submittedName>
        <fullName evidence="5">Class I SAM-dependent methyltransferase</fullName>
    </submittedName>
</protein>
<name>A0A372ILY0_9BACT</name>
<dbReference type="GO" id="GO:0032259">
    <property type="term" value="P:methylation"/>
    <property type="evidence" value="ECO:0007669"/>
    <property type="project" value="UniProtKB-KW"/>
</dbReference>
<evidence type="ECO:0000256" key="3">
    <source>
        <dbReference type="ARBA" id="ARBA00022691"/>
    </source>
</evidence>
<keyword evidence="2 5" id="KW-0808">Transferase</keyword>
<reference evidence="5 6" key="1">
    <citation type="submission" date="2018-08" db="EMBL/GenBank/DDBJ databases">
        <title>Acidipila sp. 4G-K13, an acidobacterium isolated from forest soil.</title>
        <authorList>
            <person name="Gao Z.-H."/>
            <person name="Qiu L.-H."/>
        </authorList>
    </citation>
    <scope>NUCLEOTIDE SEQUENCE [LARGE SCALE GENOMIC DNA]</scope>
    <source>
        <strain evidence="5 6">4G-K13</strain>
    </source>
</reference>
<evidence type="ECO:0000259" key="4">
    <source>
        <dbReference type="Pfam" id="PF08241"/>
    </source>
</evidence>
<comment type="caution">
    <text evidence="5">The sequence shown here is derived from an EMBL/GenBank/DDBJ whole genome shotgun (WGS) entry which is preliminary data.</text>
</comment>
<keyword evidence="1 5" id="KW-0489">Methyltransferase</keyword>
<dbReference type="Pfam" id="PF08241">
    <property type="entry name" value="Methyltransf_11"/>
    <property type="match status" value="1"/>
</dbReference>
<evidence type="ECO:0000313" key="6">
    <source>
        <dbReference type="Proteomes" id="UP000264702"/>
    </source>
</evidence>
<dbReference type="InterPro" id="IPR013216">
    <property type="entry name" value="Methyltransf_11"/>
</dbReference>
<feature type="domain" description="Methyltransferase type 11" evidence="4">
    <location>
        <begin position="198"/>
        <end position="296"/>
    </location>
</feature>
<gene>
    <name evidence="5" type="ORF">D0Y96_14990</name>
</gene>
<sequence length="389" mass="44054">MARHWSNGSSILAGTLFLQISGADCGSDSNRPLGWQVPPPSQCRRSHTFSFCEGGAMTTAVAAIAVGHPQIQGDMLWLRCPDCAGNAGSISHHDDDESFTWIRCVCCGVEIHKKRGVWRMLAASGRKNIESFVRDYEEIRRREGRGSAHPAFYLALPFADLTGRFSGQWLIRGRSYRFLERSILPRLQVRYGQGLRVLDIGAGNGWLSYRLALAGCRPVAVDLCSNAFDGLEAARHYAPVLAEFFPRIEANMDQLPFEDAQFHVAIFNASFHYSTDYDRTLREVIRCLRPGGTVLIIDSPTYRLAASGERMRAERHEQFQAHFGMRSDALATQDFLTPDMLNGLSATGIDWTTHRAWYGIRWWLRPWIAKMKRRREPSQFYLYEGQVRA</sequence>
<evidence type="ECO:0000313" key="5">
    <source>
        <dbReference type="EMBL" id="RFU15751.1"/>
    </source>
</evidence>
<dbReference type="CDD" id="cd02440">
    <property type="entry name" value="AdoMet_MTases"/>
    <property type="match status" value="1"/>
</dbReference>
<dbReference type="SUPFAM" id="SSF53335">
    <property type="entry name" value="S-adenosyl-L-methionine-dependent methyltransferases"/>
    <property type="match status" value="1"/>
</dbReference>
<evidence type="ECO:0000256" key="1">
    <source>
        <dbReference type="ARBA" id="ARBA00022603"/>
    </source>
</evidence>
<dbReference type="AlphaFoldDB" id="A0A372ILY0"/>
<dbReference type="Gene3D" id="3.40.50.150">
    <property type="entry name" value="Vaccinia Virus protein VP39"/>
    <property type="match status" value="1"/>
</dbReference>
<evidence type="ECO:0000256" key="2">
    <source>
        <dbReference type="ARBA" id="ARBA00022679"/>
    </source>
</evidence>
<dbReference type="EMBL" id="QVQT01000005">
    <property type="protein sequence ID" value="RFU15751.1"/>
    <property type="molecule type" value="Genomic_DNA"/>
</dbReference>
<dbReference type="Proteomes" id="UP000264702">
    <property type="component" value="Unassembled WGS sequence"/>
</dbReference>
<organism evidence="5 6">
    <name type="scientific">Paracidobacterium acidisoli</name>
    <dbReference type="NCBI Taxonomy" id="2303751"/>
    <lineage>
        <taxon>Bacteria</taxon>
        <taxon>Pseudomonadati</taxon>
        <taxon>Acidobacteriota</taxon>
        <taxon>Terriglobia</taxon>
        <taxon>Terriglobales</taxon>
        <taxon>Acidobacteriaceae</taxon>
        <taxon>Paracidobacterium</taxon>
    </lineage>
</organism>
<dbReference type="InterPro" id="IPR029063">
    <property type="entry name" value="SAM-dependent_MTases_sf"/>
</dbReference>
<dbReference type="PANTHER" id="PTHR43464:SF19">
    <property type="entry name" value="UBIQUINONE BIOSYNTHESIS O-METHYLTRANSFERASE, MITOCHONDRIAL"/>
    <property type="match status" value="1"/>
</dbReference>
<keyword evidence="3" id="KW-0949">S-adenosyl-L-methionine</keyword>
<dbReference type="GO" id="GO:0008757">
    <property type="term" value="F:S-adenosylmethionine-dependent methyltransferase activity"/>
    <property type="evidence" value="ECO:0007669"/>
    <property type="project" value="InterPro"/>
</dbReference>
<dbReference type="PANTHER" id="PTHR43464">
    <property type="entry name" value="METHYLTRANSFERASE"/>
    <property type="match status" value="1"/>
</dbReference>
<keyword evidence="6" id="KW-1185">Reference proteome</keyword>